<keyword evidence="14" id="KW-0904">Protein phosphatase</keyword>
<feature type="domain" description="Tyrosine-protein phosphatase" evidence="24">
    <location>
        <begin position="1077"/>
        <end position="1330"/>
    </location>
</feature>
<keyword evidence="16 20" id="KW-1015">Disulfide bond</keyword>
<reference evidence="30" key="1">
    <citation type="submission" date="2022-01" db="EMBL/GenBank/DDBJ databases">
        <authorList>
            <person name="Braso-Vives M."/>
        </authorList>
    </citation>
    <scope>NUCLEOTIDE SEQUENCE</scope>
</reference>
<evidence type="ECO:0000256" key="19">
    <source>
        <dbReference type="ARBA" id="ARBA00051722"/>
    </source>
</evidence>
<dbReference type="SUPFAM" id="SSF49265">
    <property type="entry name" value="Fibronectin type III"/>
    <property type="match status" value="2"/>
</dbReference>
<dbReference type="PRINTS" id="PR00020">
    <property type="entry name" value="MAMDOMAIN"/>
</dbReference>
<dbReference type="GO" id="GO:0005509">
    <property type="term" value="F:calcium ion binding"/>
    <property type="evidence" value="ECO:0007669"/>
    <property type="project" value="InterPro"/>
</dbReference>
<evidence type="ECO:0000256" key="9">
    <source>
        <dbReference type="ARBA" id="ARBA00022729"/>
    </source>
</evidence>
<keyword evidence="22" id="KW-1133">Transmembrane helix</keyword>
<dbReference type="CDD" id="cd01099">
    <property type="entry name" value="PAN_AP_HGF"/>
    <property type="match status" value="1"/>
</dbReference>
<dbReference type="CDD" id="cd00054">
    <property type="entry name" value="EGF_CA"/>
    <property type="match status" value="2"/>
</dbReference>
<dbReference type="InterPro" id="IPR050348">
    <property type="entry name" value="Protein-Tyr_Phosphatase"/>
</dbReference>
<dbReference type="SMART" id="SM00032">
    <property type="entry name" value="CCP"/>
    <property type="match status" value="2"/>
</dbReference>
<evidence type="ECO:0000259" key="29">
    <source>
        <dbReference type="PROSITE" id="PS50948"/>
    </source>
</evidence>
<feature type="signal peptide" evidence="23">
    <location>
        <begin position="1"/>
        <end position="20"/>
    </location>
</feature>
<feature type="compositionally biased region" description="Low complexity" evidence="21">
    <location>
        <begin position="138"/>
        <end position="148"/>
    </location>
</feature>
<dbReference type="SMART" id="SM00404">
    <property type="entry name" value="PTPc_motif"/>
    <property type="match status" value="2"/>
</dbReference>
<evidence type="ECO:0000256" key="8">
    <source>
        <dbReference type="ARBA" id="ARBA00022659"/>
    </source>
</evidence>
<dbReference type="SMART" id="SM00194">
    <property type="entry name" value="PTPc"/>
    <property type="match status" value="2"/>
</dbReference>
<evidence type="ECO:0000256" key="21">
    <source>
        <dbReference type="SAM" id="MobiDB-lite"/>
    </source>
</evidence>
<dbReference type="SUPFAM" id="SSF52799">
    <property type="entry name" value="(Phosphotyrosine protein) phosphatases II"/>
    <property type="match status" value="2"/>
</dbReference>
<dbReference type="InterPro" id="IPR016130">
    <property type="entry name" value="Tyr_Pase_AS"/>
</dbReference>
<keyword evidence="17" id="KW-0675">Receptor</keyword>
<dbReference type="Gene3D" id="2.60.120.200">
    <property type="match status" value="1"/>
</dbReference>
<feature type="domain" description="Tyrosine specific protein phosphatases" evidence="25">
    <location>
        <begin position="1537"/>
        <end position="1612"/>
    </location>
</feature>
<feature type="domain" description="Fibronectin type-III" evidence="27">
    <location>
        <begin position="676"/>
        <end position="781"/>
    </location>
</feature>
<dbReference type="Pfam" id="PF00041">
    <property type="entry name" value="fn3"/>
    <property type="match status" value="3"/>
</dbReference>
<dbReference type="PROSITE" id="PS50060">
    <property type="entry name" value="MAM_2"/>
    <property type="match status" value="1"/>
</dbReference>
<dbReference type="Pfam" id="PF00084">
    <property type="entry name" value="Sushi"/>
    <property type="match status" value="2"/>
</dbReference>
<feature type="domain" description="Tyrosine-protein phosphatase" evidence="24">
    <location>
        <begin position="1362"/>
        <end position="1621"/>
    </location>
</feature>
<evidence type="ECO:0000256" key="4">
    <source>
        <dbReference type="ARBA" id="ARBA00009738"/>
    </source>
</evidence>
<dbReference type="SUPFAM" id="SSF49899">
    <property type="entry name" value="Concanavalin A-like lectins/glucanases"/>
    <property type="match status" value="1"/>
</dbReference>
<proteinExistence type="inferred from homology"/>
<dbReference type="Gene3D" id="2.10.25.10">
    <property type="entry name" value="Laminin"/>
    <property type="match status" value="2"/>
</dbReference>
<dbReference type="Pfam" id="PF00102">
    <property type="entry name" value="Y_phosphatase"/>
    <property type="match status" value="2"/>
</dbReference>
<dbReference type="PROSITE" id="PS00383">
    <property type="entry name" value="TYR_PHOSPHATASE_1"/>
    <property type="match status" value="2"/>
</dbReference>
<feature type="region of interest" description="Disordered" evidence="21">
    <location>
        <begin position="651"/>
        <end position="676"/>
    </location>
</feature>
<dbReference type="InterPro" id="IPR049883">
    <property type="entry name" value="NOTCH1_EGF-like"/>
</dbReference>
<dbReference type="Gene3D" id="3.50.4.10">
    <property type="entry name" value="Hepatocyte Growth Factor"/>
    <property type="match status" value="1"/>
</dbReference>
<dbReference type="SMART" id="SM00137">
    <property type="entry name" value="MAM"/>
    <property type="match status" value="1"/>
</dbReference>
<evidence type="ECO:0000259" key="28">
    <source>
        <dbReference type="PROSITE" id="PS50923"/>
    </source>
</evidence>
<evidence type="ECO:0000256" key="1">
    <source>
        <dbReference type="ARBA" id="ARBA00004167"/>
    </source>
</evidence>
<evidence type="ECO:0000256" key="10">
    <source>
        <dbReference type="ARBA" id="ARBA00022737"/>
    </source>
</evidence>
<dbReference type="InterPro" id="IPR018097">
    <property type="entry name" value="EGF_Ca-bd_CS"/>
</dbReference>
<dbReference type="GO" id="GO:0016020">
    <property type="term" value="C:membrane"/>
    <property type="evidence" value="ECO:0007669"/>
    <property type="project" value="UniProtKB-SubCell"/>
</dbReference>
<dbReference type="CDD" id="cd00063">
    <property type="entry name" value="FN3"/>
    <property type="match status" value="3"/>
</dbReference>
<feature type="chain" id="PRO_5035418481" description="protein-tyrosine-phosphatase" evidence="23">
    <location>
        <begin position="21"/>
        <end position="1632"/>
    </location>
</feature>
<dbReference type="SUPFAM" id="SSF57535">
    <property type="entry name" value="Complement control module/SCR domain"/>
    <property type="match status" value="2"/>
</dbReference>
<evidence type="ECO:0000256" key="5">
    <source>
        <dbReference type="ARBA" id="ARBA00013064"/>
    </source>
</evidence>
<dbReference type="FunFam" id="3.90.190.10:FF:000088">
    <property type="entry name" value="Receptor protein-tyrosine phosphatase LAR"/>
    <property type="match status" value="1"/>
</dbReference>
<keyword evidence="15 22" id="KW-0472">Membrane</keyword>
<dbReference type="CDD" id="cd00033">
    <property type="entry name" value="CCP"/>
    <property type="match status" value="2"/>
</dbReference>
<feature type="transmembrane region" description="Helical" evidence="22">
    <location>
        <begin position="956"/>
        <end position="980"/>
    </location>
</feature>
<dbReference type="CDD" id="cd06263">
    <property type="entry name" value="MAM"/>
    <property type="match status" value="1"/>
</dbReference>
<keyword evidence="11" id="KW-0378">Hydrolase</keyword>
<dbReference type="InterPro" id="IPR003609">
    <property type="entry name" value="Pan_app"/>
</dbReference>
<dbReference type="OrthoDB" id="10047724at2759"/>
<feature type="region of interest" description="Disordered" evidence="21">
    <location>
        <begin position="134"/>
        <end position="154"/>
    </location>
</feature>
<feature type="domain" description="Fibronectin type-III" evidence="27">
    <location>
        <begin position="483"/>
        <end position="575"/>
    </location>
</feature>
<dbReference type="InterPro" id="IPR000998">
    <property type="entry name" value="MAM_dom"/>
</dbReference>
<evidence type="ECO:0000256" key="16">
    <source>
        <dbReference type="ARBA" id="ARBA00023157"/>
    </source>
</evidence>
<dbReference type="FunFam" id="3.90.190.10:FF:000021">
    <property type="entry name" value="Receptor-type tyrosine-protein phosphatase alpha"/>
    <property type="match status" value="1"/>
</dbReference>
<comment type="caution">
    <text evidence="20">Lacks conserved residue(s) required for the propagation of feature annotation.</text>
</comment>
<dbReference type="InterPro" id="IPR000242">
    <property type="entry name" value="PTP_cat"/>
</dbReference>
<feature type="region of interest" description="Disordered" evidence="21">
    <location>
        <begin position="779"/>
        <end position="800"/>
    </location>
</feature>
<evidence type="ECO:0000259" key="25">
    <source>
        <dbReference type="PROSITE" id="PS50056"/>
    </source>
</evidence>
<evidence type="ECO:0000259" key="26">
    <source>
        <dbReference type="PROSITE" id="PS50060"/>
    </source>
</evidence>
<dbReference type="EMBL" id="OV696698">
    <property type="protein sequence ID" value="CAH1243822.1"/>
    <property type="molecule type" value="Genomic_DNA"/>
</dbReference>
<dbReference type="SMART" id="SM00181">
    <property type="entry name" value="EGF"/>
    <property type="match status" value="2"/>
</dbReference>
<dbReference type="InterPro" id="IPR000387">
    <property type="entry name" value="Tyr_Pase_dom"/>
</dbReference>
<dbReference type="Proteomes" id="UP000838412">
    <property type="component" value="Chromosome 13"/>
</dbReference>
<feature type="domain" description="Apple" evidence="29">
    <location>
        <begin position="12"/>
        <end position="109"/>
    </location>
</feature>
<dbReference type="InterPro" id="IPR000742">
    <property type="entry name" value="EGF"/>
</dbReference>
<dbReference type="SMART" id="SM00179">
    <property type="entry name" value="EGF_CA"/>
    <property type="match status" value="2"/>
</dbReference>
<evidence type="ECO:0000256" key="20">
    <source>
        <dbReference type="PROSITE-ProRule" id="PRU00302"/>
    </source>
</evidence>
<dbReference type="Gene3D" id="3.90.190.10">
    <property type="entry name" value="Protein tyrosine phosphatase superfamily"/>
    <property type="match status" value="2"/>
</dbReference>
<dbReference type="PROSITE" id="PS01186">
    <property type="entry name" value="EGF_2"/>
    <property type="match status" value="2"/>
</dbReference>
<dbReference type="InterPro" id="IPR000436">
    <property type="entry name" value="Sushi_SCR_CCP_dom"/>
</dbReference>
<evidence type="ECO:0000256" key="6">
    <source>
        <dbReference type="ARBA" id="ARBA00022525"/>
    </source>
</evidence>
<dbReference type="PROSITE" id="PS50853">
    <property type="entry name" value="FN3"/>
    <property type="match status" value="3"/>
</dbReference>
<evidence type="ECO:0000313" key="31">
    <source>
        <dbReference type="Proteomes" id="UP000838412"/>
    </source>
</evidence>
<dbReference type="PROSITE" id="PS50948">
    <property type="entry name" value="PAN"/>
    <property type="match status" value="1"/>
</dbReference>
<evidence type="ECO:0000256" key="17">
    <source>
        <dbReference type="ARBA" id="ARBA00023170"/>
    </source>
</evidence>
<dbReference type="Pfam" id="PF07645">
    <property type="entry name" value="EGF_CA"/>
    <property type="match status" value="2"/>
</dbReference>
<evidence type="ECO:0000313" key="30">
    <source>
        <dbReference type="EMBL" id="CAH1243822.1"/>
    </source>
</evidence>
<dbReference type="SUPFAM" id="SSF57414">
    <property type="entry name" value="Hairpin loop containing domain-like"/>
    <property type="match status" value="1"/>
</dbReference>
<keyword evidence="7" id="KW-0245">EGF-like domain</keyword>
<dbReference type="SUPFAM" id="SSF57196">
    <property type="entry name" value="EGF/Laminin"/>
    <property type="match status" value="2"/>
</dbReference>
<dbReference type="PROSITE" id="PS50923">
    <property type="entry name" value="SUSHI"/>
    <property type="match status" value="2"/>
</dbReference>
<dbReference type="InterPro" id="IPR036116">
    <property type="entry name" value="FN3_sf"/>
</dbReference>
<dbReference type="InterPro" id="IPR013320">
    <property type="entry name" value="ConA-like_dom_sf"/>
</dbReference>
<comment type="subcellular location">
    <subcellularLocation>
        <location evidence="1">Membrane</location>
        <topology evidence="1">Single-pass membrane protein</topology>
    </subcellularLocation>
    <subcellularLocation>
        <location evidence="2">Secreted</location>
    </subcellularLocation>
</comment>
<keyword evidence="13" id="KW-0130">Cell adhesion</keyword>
<dbReference type="InterPro" id="IPR029021">
    <property type="entry name" value="Prot-tyrosine_phosphatase-like"/>
</dbReference>
<dbReference type="FunFam" id="2.10.70.10:FF:000064">
    <property type="entry name" value="Fibulin 7"/>
    <property type="match status" value="2"/>
</dbReference>
<sequence length="1632" mass="180497">MARDVFFLILLCLSFGFTEANTSLSWFDFYDAKALSGHNDETIGDITVEECARRCLVGTIAVPFGSCQSFDIDNANGNCVLSRANKDTPGADFSDSNPPSRFDYYHRKAPYGPCDFEAGLCQYTQDTADDFDWTRDSGGTPTGRTGPTVDHTTGTSSGHYMYIETTLPRQDGDIARLISPTYRAYPDGQCLLFWTHMYGGQIIKGYVGTLTVSVKADVGTTGIWTKSGNQGNQWFNVAVSITSTGSYQVIFEAVKGELAHGDIAIDDVSILQGACPADADECNGGRGPCDQACTNTVGSYFCWCNRGYRLNSDGHACDRVQCPTLTAPENGAVTGSNSYQDEVQFSCNHGYQLIGDSSRTCQLQADRKWTGADPTCIDVNECIPNGGRGPCEYMCANRPGSYSCTCDNGYSLNSDGHACDRVQCPTITAPENGAVTGGNSYQAVVQFTCNHGYQLIGDSSRTCQADGTWTGADPACIGPSDITPTSVGTAAISPTEITLTWSLPGYINLVTGYDISVRPSGSTDVTSIGAGQLASLSWPVKDLEPYTYYELWIVAKIEDFQSDRSEIVSQRTQAGVPTEPQNVKLTNLSWSELRVTWKDPENFYGPNDGYLISLYTSTPWDAVKSGIEVAQNSTEYRFSGLEAATSYTVEARASNGRNTGPPGNATARTSDGYPSSPTNINLQEEDSHCNISWSSPVVPRGDIIGYKVHLQGDYFDKNEQAQRGEYNVKSTTSTSIRLMKSTKTEIQDLLPNSVYTINVTGFTYTGEGGFSQTVNCTVPPGKPSKPDSPVRPDETKVGSTTFPLQVKPASERNGPIGCYHVVVVKSTRTDILPDPETLQPYKTLEEAKDSGDGSIAYITMALTPDAVGESTEVTVGDGTVTSCRPQQGGRKRRALTSDDVYNQEYTNSPLEPDSSYTTSVRAYGPNDGEQPYFSASQYIDPVPTAGPPSSMDKTTLIIIIATVCGGVVLLGIIAAVIVCYCRKKKATEKSALSQRTGTDNKGIEMAPVDYDTINDANNDYDTINDDNADDNNIDNQDNGVVYDVVPPAPLTDFKTPIPASRLEEVYDQRHANDNQVFREEYASIPDVRKPHVAHTQPENENKNRFKNIFTYDNSRVVLTTQEDQPGTDYINANYIDGYNNTSMFIAAQGPLPITINDFWRMIWEQDTATIVMVTNLREKNKPKCAQYWPNKDSMDYGNIRVTLEETTTLVDYVIRRFNIQEDEDPARTVTQFHFTSWPDFGVPQSPLGMMKFIRRAKTSNPPGRGPIVVHCSAGVGRSGTFIAIEAMQEMMAAEGRVDVRGFIGQMRNNRQSMVQTADQYVFIYRALLEQHLYGDTEVEVANIHRHMHKLKAPSADPNEMGYEAEFKKLTRIPVDQDNMKTANKQENKKKNRVVSIVPYDTYRVFLPKITGVSGSDYINASFIDGYRQRDGFIATQGPLPNTIDDFWRMIWHWESYSIVMLTELEENGREKSAKYWPDDGHTYGKVRVELKNTEESEGYTLRTFHVSNMGERETPRREIRQFHFHDWSATGVPRNASRVLELIGQVQKQQMKSGNGPITVHCSNGAGRTGAFIALNTVLERVKAEGICDLFQTVKSMRYSRPHMVQTAEQYLFCYKAVMEYLDSFDDYANFQ</sequence>
<dbReference type="PANTHER" id="PTHR19134:SF555">
    <property type="entry name" value="RECEPTOR-TYPE TYROSINE-PROTEIN PHOSPHATASE DELTA-LIKE ISOFORM X1"/>
    <property type="match status" value="1"/>
</dbReference>
<evidence type="ECO:0000256" key="18">
    <source>
        <dbReference type="ARBA" id="ARBA00023180"/>
    </source>
</evidence>
<dbReference type="InterPro" id="IPR035976">
    <property type="entry name" value="Sushi/SCR/CCP_sf"/>
</dbReference>
<evidence type="ECO:0000256" key="11">
    <source>
        <dbReference type="ARBA" id="ARBA00022801"/>
    </source>
</evidence>
<evidence type="ECO:0000256" key="15">
    <source>
        <dbReference type="ARBA" id="ARBA00023136"/>
    </source>
</evidence>
<keyword evidence="22" id="KW-0812">Transmembrane</keyword>
<comment type="similarity">
    <text evidence="4">Belongs to the nephronectin family.</text>
</comment>
<dbReference type="Pfam" id="PF00629">
    <property type="entry name" value="MAM"/>
    <property type="match status" value="1"/>
</dbReference>
<name>A0A8J9YY79_BRALA</name>
<dbReference type="PROSITE" id="PS00010">
    <property type="entry name" value="ASX_HYDROXYL"/>
    <property type="match status" value="1"/>
</dbReference>
<dbReference type="GO" id="GO:0004725">
    <property type="term" value="F:protein tyrosine phosphatase activity"/>
    <property type="evidence" value="ECO:0007669"/>
    <property type="project" value="UniProtKB-EC"/>
</dbReference>
<evidence type="ECO:0000256" key="14">
    <source>
        <dbReference type="ARBA" id="ARBA00022912"/>
    </source>
</evidence>
<gene>
    <name evidence="30" type="primary">PTPRA</name>
    <name evidence="30" type="ORF">BLAG_LOCUS6654</name>
</gene>
<dbReference type="GO" id="GO:0005576">
    <property type="term" value="C:extracellular region"/>
    <property type="evidence" value="ECO:0007669"/>
    <property type="project" value="UniProtKB-SubCell"/>
</dbReference>
<keyword evidence="6" id="KW-0964">Secreted</keyword>
<evidence type="ECO:0000256" key="22">
    <source>
        <dbReference type="SAM" id="Phobius"/>
    </source>
</evidence>
<dbReference type="InterPro" id="IPR003961">
    <property type="entry name" value="FN3_dom"/>
</dbReference>
<dbReference type="PANTHER" id="PTHR19134">
    <property type="entry name" value="RECEPTOR-TYPE TYROSINE-PROTEIN PHOSPHATASE"/>
    <property type="match status" value="1"/>
</dbReference>
<keyword evidence="18" id="KW-0325">Glycoprotein</keyword>
<dbReference type="InterPro" id="IPR001881">
    <property type="entry name" value="EGF-like_Ca-bd_dom"/>
</dbReference>
<dbReference type="InterPro" id="IPR013783">
    <property type="entry name" value="Ig-like_fold"/>
</dbReference>
<keyword evidence="12" id="KW-0106">Calcium</keyword>
<feature type="domain" description="Sushi" evidence="28">
    <location>
        <begin position="422"/>
        <end position="478"/>
    </location>
</feature>
<feature type="domain" description="Fibronectin type-III" evidence="27">
    <location>
        <begin position="579"/>
        <end position="673"/>
    </location>
</feature>
<keyword evidence="9 23" id="KW-0732">Signal</keyword>
<dbReference type="InterPro" id="IPR003595">
    <property type="entry name" value="Tyr_Pase_cat"/>
</dbReference>
<dbReference type="Gene3D" id="2.60.40.10">
    <property type="entry name" value="Immunoglobulins"/>
    <property type="match status" value="3"/>
</dbReference>
<dbReference type="SMART" id="SM00060">
    <property type="entry name" value="FN3"/>
    <property type="match status" value="4"/>
</dbReference>
<dbReference type="InterPro" id="IPR000152">
    <property type="entry name" value="EGF-type_Asp/Asn_hydroxyl_site"/>
</dbReference>
<evidence type="ECO:0000256" key="12">
    <source>
        <dbReference type="ARBA" id="ARBA00022837"/>
    </source>
</evidence>
<comment type="similarity">
    <text evidence="3">Belongs to the protein-tyrosine phosphatase family. Receptor class 2B subfamily.</text>
</comment>
<keyword evidence="10" id="KW-0677">Repeat</keyword>
<dbReference type="GO" id="GO:0007155">
    <property type="term" value="P:cell adhesion"/>
    <property type="evidence" value="ECO:0007669"/>
    <property type="project" value="UniProtKB-KW"/>
</dbReference>
<organism evidence="30 31">
    <name type="scientific">Branchiostoma lanceolatum</name>
    <name type="common">Common lancelet</name>
    <name type="synonym">Amphioxus lanceolatum</name>
    <dbReference type="NCBI Taxonomy" id="7740"/>
    <lineage>
        <taxon>Eukaryota</taxon>
        <taxon>Metazoa</taxon>
        <taxon>Chordata</taxon>
        <taxon>Cephalochordata</taxon>
        <taxon>Leptocardii</taxon>
        <taxon>Amphioxiformes</taxon>
        <taxon>Branchiostomatidae</taxon>
        <taxon>Branchiostoma</taxon>
    </lineage>
</organism>
<keyword evidence="31" id="KW-1185">Reference proteome</keyword>
<evidence type="ECO:0000259" key="24">
    <source>
        <dbReference type="PROSITE" id="PS50055"/>
    </source>
</evidence>
<accession>A0A8J9YY79</accession>
<evidence type="ECO:0000259" key="27">
    <source>
        <dbReference type="PROSITE" id="PS50853"/>
    </source>
</evidence>
<evidence type="ECO:0000256" key="3">
    <source>
        <dbReference type="ARBA" id="ARBA00006396"/>
    </source>
</evidence>
<feature type="compositionally biased region" description="Polar residues" evidence="21">
    <location>
        <begin position="666"/>
        <end position="676"/>
    </location>
</feature>
<feature type="domain" description="Tyrosine specific protein phosphatases" evidence="25">
    <location>
        <begin position="1250"/>
        <end position="1321"/>
    </location>
</feature>
<feature type="domain" description="MAM" evidence="26">
    <location>
        <begin position="112"/>
        <end position="277"/>
    </location>
</feature>
<feature type="domain" description="Sushi" evidence="28">
    <location>
        <begin position="320"/>
        <end position="378"/>
    </location>
</feature>
<evidence type="ECO:0000256" key="23">
    <source>
        <dbReference type="SAM" id="SignalP"/>
    </source>
</evidence>
<dbReference type="PRINTS" id="PR00700">
    <property type="entry name" value="PRTYPHPHTASE"/>
</dbReference>
<comment type="catalytic activity">
    <reaction evidence="19">
        <text>O-phospho-L-tyrosyl-[protein] + H2O = L-tyrosyl-[protein] + phosphate</text>
        <dbReference type="Rhea" id="RHEA:10684"/>
        <dbReference type="Rhea" id="RHEA-COMP:10136"/>
        <dbReference type="Rhea" id="RHEA-COMP:20101"/>
        <dbReference type="ChEBI" id="CHEBI:15377"/>
        <dbReference type="ChEBI" id="CHEBI:43474"/>
        <dbReference type="ChEBI" id="CHEBI:46858"/>
        <dbReference type="ChEBI" id="CHEBI:61978"/>
        <dbReference type="EC" id="3.1.3.48"/>
    </reaction>
</comment>
<dbReference type="PROSITE" id="PS50055">
    <property type="entry name" value="TYR_PHOSPHATASE_PTP"/>
    <property type="match status" value="2"/>
</dbReference>
<keyword evidence="8 20" id="KW-0768">Sushi</keyword>
<dbReference type="PROSITE" id="PS01187">
    <property type="entry name" value="EGF_CA"/>
    <property type="match status" value="1"/>
</dbReference>
<feature type="disulfide bond" evidence="20">
    <location>
        <begin position="449"/>
        <end position="476"/>
    </location>
</feature>
<feature type="compositionally biased region" description="Basic and acidic residues" evidence="21">
    <location>
        <begin position="784"/>
        <end position="796"/>
    </location>
</feature>
<dbReference type="Gene3D" id="2.10.70.10">
    <property type="entry name" value="Complement Module, domain 1"/>
    <property type="match status" value="2"/>
</dbReference>
<dbReference type="PROSITE" id="PS50056">
    <property type="entry name" value="TYR_PHOSPHATASE_2"/>
    <property type="match status" value="2"/>
</dbReference>
<protein>
    <recommendedName>
        <fullName evidence="5">protein-tyrosine-phosphatase</fullName>
        <ecNumber evidence="5">3.1.3.48</ecNumber>
    </recommendedName>
</protein>
<evidence type="ECO:0000256" key="13">
    <source>
        <dbReference type="ARBA" id="ARBA00022889"/>
    </source>
</evidence>
<evidence type="ECO:0000256" key="7">
    <source>
        <dbReference type="ARBA" id="ARBA00022536"/>
    </source>
</evidence>
<evidence type="ECO:0000256" key="2">
    <source>
        <dbReference type="ARBA" id="ARBA00004613"/>
    </source>
</evidence>
<dbReference type="EC" id="3.1.3.48" evidence="5"/>
<dbReference type="Pfam" id="PF00024">
    <property type="entry name" value="PAN_1"/>
    <property type="match status" value="1"/>
</dbReference>